<gene>
    <name evidence="1" type="ORF">LCGC14_0729570</name>
</gene>
<evidence type="ECO:0000313" key="1">
    <source>
        <dbReference type="EMBL" id="KKN40815.1"/>
    </source>
</evidence>
<accession>A0A0F9QA49</accession>
<proteinExistence type="predicted"/>
<reference evidence="1" key="1">
    <citation type="journal article" date="2015" name="Nature">
        <title>Complex archaea that bridge the gap between prokaryotes and eukaryotes.</title>
        <authorList>
            <person name="Spang A."/>
            <person name="Saw J.H."/>
            <person name="Jorgensen S.L."/>
            <person name="Zaremba-Niedzwiedzka K."/>
            <person name="Martijn J."/>
            <person name="Lind A.E."/>
            <person name="van Eijk R."/>
            <person name="Schleper C."/>
            <person name="Guy L."/>
            <person name="Ettema T.J."/>
        </authorList>
    </citation>
    <scope>NUCLEOTIDE SEQUENCE</scope>
</reference>
<organism evidence="1">
    <name type="scientific">marine sediment metagenome</name>
    <dbReference type="NCBI Taxonomy" id="412755"/>
    <lineage>
        <taxon>unclassified sequences</taxon>
        <taxon>metagenomes</taxon>
        <taxon>ecological metagenomes</taxon>
    </lineage>
</organism>
<dbReference type="EMBL" id="LAZR01001684">
    <property type="protein sequence ID" value="KKN40815.1"/>
    <property type="molecule type" value="Genomic_DNA"/>
</dbReference>
<comment type="caution">
    <text evidence="1">The sequence shown here is derived from an EMBL/GenBank/DDBJ whole genome shotgun (WGS) entry which is preliminary data.</text>
</comment>
<sequence length="91" mass="10786">MKINRTGQRFEEDVTLQDIKHVTPFRFKGDFRGNKRIHIKVYPSSDFKDDFGIITEKKYHHCFVVNLEQGGITLYPNKTPVELIEYELNIK</sequence>
<name>A0A0F9QA49_9ZZZZ</name>
<dbReference type="AlphaFoldDB" id="A0A0F9QA49"/>
<protein>
    <submittedName>
        <fullName evidence="1">Uncharacterized protein</fullName>
    </submittedName>
</protein>